<accession>A0A2S0WPJ2</accession>
<evidence type="ECO:0000313" key="2">
    <source>
        <dbReference type="EMBL" id="AWB93236.1"/>
    </source>
</evidence>
<dbReference type="OrthoDB" id="7067800at2"/>
<dbReference type="GO" id="GO:0019441">
    <property type="term" value="P:L-tryptophan catabolic process to kynurenine"/>
    <property type="evidence" value="ECO:0007669"/>
    <property type="project" value="InterPro"/>
</dbReference>
<accession>A0A5F2EXA9</accession>
<dbReference type="RefSeq" id="WP_108579414.1">
    <property type="nucleotide sequence ID" value="NZ_CP026952.1"/>
</dbReference>
<sequence>MRYAELPDGDARGFFGDEDTNGSLNRQTPEAVRLAAQAVQTGDVFSLNAPLNWPDPPLYSRSEVRHTVLTTPLGNLDDYLDGFYPQSSSQWDGFLHIKDPEIGFYNHLPREKLGVHTWAQKGIAGRGILFDMPRWFERQGREMRWNERVQIQVSDLEEYRVSAGIEPREGDVFLIRTGWTTGWQAATVDERAALRSSPNSPGLADGRDMLEYVWDWGVSALASDNPSLEAWPLGPGFLHPHLLGRLGIPIGELWWLDELAEHSAQDGRYECLLTSAPLNLRGGVGSTANALAIK</sequence>
<dbReference type="SUPFAM" id="SSF102198">
    <property type="entry name" value="Putative cyclase"/>
    <property type="match status" value="1"/>
</dbReference>
<dbReference type="AlphaFoldDB" id="A0A2S0WPJ2"/>
<dbReference type="KEGG" id="aez:C3E78_14055"/>
<proteinExistence type="predicted"/>
<reference evidence="3" key="1">
    <citation type="submission" date="2018-01" db="EMBL/GenBank/DDBJ databases">
        <authorList>
            <person name="Li J."/>
        </authorList>
    </citation>
    <scope>NUCLEOTIDE SEQUENCE [LARGE SCALE GENOMIC DNA]</scope>
    <source>
        <strain evidence="3">592</strain>
    </source>
</reference>
<feature type="region of interest" description="Disordered" evidence="1">
    <location>
        <begin position="1"/>
        <end position="23"/>
    </location>
</feature>
<evidence type="ECO:0000256" key="1">
    <source>
        <dbReference type="SAM" id="MobiDB-lite"/>
    </source>
</evidence>
<keyword evidence="3" id="KW-1185">Reference proteome</keyword>
<dbReference type="Proteomes" id="UP000244384">
    <property type="component" value="Chromosome"/>
</dbReference>
<name>A0A2S0WPJ2_9ACTN</name>
<organism evidence="2 3">
    <name type="scientific">Aeromicrobium chenweiae</name>
    <dbReference type="NCBI Taxonomy" id="2079793"/>
    <lineage>
        <taxon>Bacteria</taxon>
        <taxon>Bacillati</taxon>
        <taxon>Actinomycetota</taxon>
        <taxon>Actinomycetes</taxon>
        <taxon>Propionibacteriales</taxon>
        <taxon>Nocardioidaceae</taxon>
        <taxon>Aeromicrobium</taxon>
    </lineage>
</organism>
<dbReference type="EMBL" id="CP026952">
    <property type="protein sequence ID" value="AWB93236.1"/>
    <property type="molecule type" value="Genomic_DNA"/>
</dbReference>
<dbReference type="Pfam" id="PF04199">
    <property type="entry name" value="Cyclase"/>
    <property type="match status" value="1"/>
</dbReference>
<gene>
    <name evidence="2" type="ORF">C3E78_14055</name>
</gene>
<dbReference type="Gene3D" id="3.50.30.50">
    <property type="entry name" value="Putative cyclase"/>
    <property type="match status" value="1"/>
</dbReference>
<dbReference type="PANTHER" id="PTHR34861">
    <property type="match status" value="1"/>
</dbReference>
<protein>
    <submittedName>
        <fullName evidence="2">Uncharacterized protein</fullName>
    </submittedName>
</protein>
<dbReference type="InterPro" id="IPR037175">
    <property type="entry name" value="KFase_sf"/>
</dbReference>
<evidence type="ECO:0000313" key="3">
    <source>
        <dbReference type="Proteomes" id="UP000244384"/>
    </source>
</evidence>
<dbReference type="PANTHER" id="PTHR34861:SF11">
    <property type="entry name" value="CYCLASE"/>
    <property type="match status" value="1"/>
</dbReference>
<dbReference type="GO" id="GO:0004061">
    <property type="term" value="F:arylformamidase activity"/>
    <property type="evidence" value="ECO:0007669"/>
    <property type="project" value="InterPro"/>
</dbReference>
<dbReference type="InterPro" id="IPR007325">
    <property type="entry name" value="KFase/CYL"/>
</dbReference>